<dbReference type="Gene3D" id="3.40.50.1860">
    <property type="match status" value="2"/>
</dbReference>
<dbReference type="InterPro" id="IPR015942">
    <property type="entry name" value="Asp/Glu/hydantoin_racemase"/>
</dbReference>
<dbReference type="InParanoid" id="A0A1Y5U432"/>
<dbReference type="GO" id="GO:0016855">
    <property type="term" value="F:racemase and epimerase activity, acting on amino acids and derivatives"/>
    <property type="evidence" value="ECO:0007669"/>
    <property type="project" value="InterPro"/>
</dbReference>
<dbReference type="Pfam" id="PF01177">
    <property type="entry name" value="Asp_Glu_race"/>
    <property type="match status" value="1"/>
</dbReference>
<gene>
    <name evidence="1" type="ORF">OCH7691_04566</name>
</gene>
<dbReference type="AlphaFoldDB" id="A0A1Y5U432"/>
<organism evidence="1 2">
    <name type="scientific">Oceanibacterium hippocampi</name>
    <dbReference type="NCBI Taxonomy" id="745714"/>
    <lineage>
        <taxon>Bacteria</taxon>
        <taxon>Pseudomonadati</taxon>
        <taxon>Pseudomonadota</taxon>
        <taxon>Alphaproteobacteria</taxon>
        <taxon>Sneathiellales</taxon>
        <taxon>Sneathiellaceae</taxon>
        <taxon>Oceanibacterium</taxon>
    </lineage>
</organism>
<proteinExistence type="predicted"/>
<sequence length="188" mass="20833">MDMRQNDAVVWDCLKRTIDAIVPHVDVFTVACNTLHYYAPRIRKRCGPAEFIDVADVVRSHLAHLETDSAALLGAIPVASLDEWSPYYSLREEVNFERPAQLASLHELIHEIKLLGGDSSEIRGRFSDIVSGLESETVFLACTELPLVTATVPGKSLVDVNDLLAKQLVDKALNWAGTVDDQSDRMES</sequence>
<dbReference type="InterPro" id="IPR001920">
    <property type="entry name" value="Asp/Glu_race"/>
</dbReference>
<dbReference type="Proteomes" id="UP000193200">
    <property type="component" value="Unassembled WGS sequence"/>
</dbReference>
<protein>
    <submittedName>
        <fullName evidence="1">Asp/Glu/Hydantoin racemase</fullName>
    </submittedName>
</protein>
<dbReference type="EMBL" id="FWFR01000011">
    <property type="protein sequence ID" value="SLN77845.1"/>
    <property type="molecule type" value="Genomic_DNA"/>
</dbReference>
<reference evidence="1 2" key="1">
    <citation type="submission" date="2017-03" db="EMBL/GenBank/DDBJ databases">
        <authorList>
            <person name="Afonso C.L."/>
            <person name="Miller P.J."/>
            <person name="Scott M.A."/>
            <person name="Spackman E."/>
            <person name="Goraichik I."/>
            <person name="Dimitrov K.M."/>
            <person name="Suarez D.L."/>
            <person name="Swayne D.E."/>
        </authorList>
    </citation>
    <scope>NUCLEOTIDE SEQUENCE [LARGE SCALE GENOMIC DNA]</scope>
    <source>
        <strain evidence="1 2">CECT 7691</strain>
    </source>
</reference>
<accession>A0A1Y5U432</accession>
<dbReference type="SUPFAM" id="SSF53681">
    <property type="entry name" value="Aspartate/glutamate racemase"/>
    <property type="match status" value="1"/>
</dbReference>
<keyword evidence="2" id="KW-1185">Reference proteome</keyword>
<evidence type="ECO:0000313" key="1">
    <source>
        <dbReference type="EMBL" id="SLN77845.1"/>
    </source>
</evidence>
<evidence type="ECO:0000313" key="2">
    <source>
        <dbReference type="Proteomes" id="UP000193200"/>
    </source>
</evidence>
<name>A0A1Y5U432_9PROT</name>